<evidence type="ECO:0000313" key="1">
    <source>
        <dbReference type="EMBL" id="JAH51502.1"/>
    </source>
</evidence>
<protein>
    <submittedName>
        <fullName evidence="1">Uncharacterized protein</fullName>
    </submittedName>
</protein>
<name>A0A0E9TDI7_ANGAN</name>
<dbReference type="EMBL" id="GBXM01057075">
    <property type="protein sequence ID" value="JAH51502.1"/>
    <property type="molecule type" value="Transcribed_RNA"/>
</dbReference>
<sequence>MVEKEKVVVVQQ</sequence>
<accession>A0A0E9TDI7</accession>
<proteinExistence type="predicted"/>
<organism evidence="1">
    <name type="scientific">Anguilla anguilla</name>
    <name type="common">European freshwater eel</name>
    <name type="synonym">Muraena anguilla</name>
    <dbReference type="NCBI Taxonomy" id="7936"/>
    <lineage>
        <taxon>Eukaryota</taxon>
        <taxon>Metazoa</taxon>
        <taxon>Chordata</taxon>
        <taxon>Craniata</taxon>
        <taxon>Vertebrata</taxon>
        <taxon>Euteleostomi</taxon>
        <taxon>Actinopterygii</taxon>
        <taxon>Neopterygii</taxon>
        <taxon>Teleostei</taxon>
        <taxon>Anguilliformes</taxon>
        <taxon>Anguillidae</taxon>
        <taxon>Anguilla</taxon>
    </lineage>
</organism>
<reference evidence="1" key="1">
    <citation type="submission" date="2014-11" db="EMBL/GenBank/DDBJ databases">
        <authorList>
            <person name="Amaro Gonzalez C."/>
        </authorList>
    </citation>
    <scope>NUCLEOTIDE SEQUENCE</scope>
</reference>
<reference evidence="1" key="2">
    <citation type="journal article" date="2015" name="Fish Shellfish Immunol.">
        <title>Early steps in the European eel (Anguilla anguilla)-Vibrio vulnificus interaction in the gills: Role of the RtxA13 toxin.</title>
        <authorList>
            <person name="Callol A."/>
            <person name="Pajuelo D."/>
            <person name="Ebbesson L."/>
            <person name="Teles M."/>
            <person name="MacKenzie S."/>
            <person name="Amaro C."/>
        </authorList>
    </citation>
    <scope>NUCLEOTIDE SEQUENCE</scope>
</reference>